<dbReference type="InterPro" id="IPR021878">
    <property type="entry name" value="TgpA_N"/>
</dbReference>
<dbReference type="Pfam" id="PF11992">
    <property type="entry name" value="TgpA_N"/>
    <property type="match status" value="1"/>
</dbReference>
<dbReference type="Pfam" id="PF01841">
    <property type="entry name" value="Transglut_core"/>
    <property type="match status" value="1"/>
</dbReference>
<dbReference type="InterPro" id="IPR002931">
    <property type="entry name" value="Transglutaminase-like"/>
</dbReference>
<feature type="transmembrane region" description="Helical" evidence="1">
    <location>
        <begin position="42"/>
        <end position="60"/>
    </location>
</feature>
<proteinExistence type="predicted"/>
<sequence>MKSKSHRHSLEDLLALKWMLGALMGLICITTLFNISGHGKTPALIASSVVILALIKPSWIARVPQIVWKVYAVAIIPLVLVDVLAKDTIPALLHLNTWLILFRCLNHNKRREEMQLALLCLFLIIMTGILTATLVFGLQLLAFAGVAIGYLVVNTSIETKAEGDYARLEELRKKSDLNFIRSLKSVVSTRFVFLGVSIFSSMVFVAAIVFIAIPRIDIEDKVSLFKMKSKQTLSGFSDRVQLGEVTNIKNDETVALRVDVPEDAIVPLTPYWRMLALDEYQEGGFKLSDNLSELQKSPLASPYHAIRYWPDRRFAQSPSTENRDRWTFFLEPEVSKYLPTIGTFKHMTVSNLTEISIGPHMHSISLKDINSKMISYQIEGVDLSGTVPDVPANSYPKFLTESLAGDKLEARVEYPETLLALPEEDEAVQVFRRAAMKVTNGKTLEPLAFARKALSQMWEMHHYSMSVSLPKIEDVKDPVARWFESDLPGHCEFFASAFVLTARAAGHPARVVVGFKGGKWNPYEKYFMVSNADAHAWAEIYDGVGSWIRVDPTPGSEAPVVNPMTESVVSRFGVADSSAFLDSLRLLWYRRIVNFDEDAQKEAAIQLKDFFLAYISVAEQWAKKTGEYLFLWVTAPWSIWRILYMVFLASLLVIAFLIQRNMALNVRELLLAPFRRGDPIRRKASKLLSKVSERRCENLEKRASVVADLQRLRFGSKDSWPNARLVFREARRLR</sequence>
<dbReference type="InterPro" id="IPR038765">
    <property type="entry name" value="Papain-like_cys_pep_sf"/>
</dbReference>
<evidence type="ECO:0000313" key="4">
    <source>
        <dbReference type="Proteomes" id="UP000617628"/>
    </source>
</evidence>
<keyword evidence="4" id="KW-1185">Reference proteome</keyword>
<dbReference type="InterPro" id="IPR052901">
    <property type="entry name" value="Bact_TGase-like"/>
</dbReference>
<feature type="transmembrane region" description="Helical" evidence="1">
    <location>
        <begin position="639"/>
        <end position="658"/>
    </location>
</feature>
<comment type="caution">
    <text evidence="3">The sequence shown here is derived from an EMBL/GenBank/DDBJ whole genome shotgun (WGS) entry which is preliminary data.</text>
</comment>
<evidence type="ECO:0000313" key="3">
    <source>
        <dbReference type="EMBL" id="MBK1877493.1"/>
    </source>
</evidence>
<keyword evidence="1" id="KW-0812">Transmembrane</keyword>
<dbReference type="EMBL" id="JAENIL010000019">
    <property type="protein sequence ID" value="MBK1877493.1"/>
    <property type="molecule type" value="Genomic_DNA"/>
</dbReference>
<evidence type="ECO:0000259" key="2">
    <source>
        <dbReference type="SMART" id="SM00460"/>
    </source>
</evidence>
<gene>
    <name evidence="3" type="ORF">JIN87_11490</name>
</gene>
<feature type="transmembrane region" description="Helical" evidence="1">
    <location>
        <begin position="191"/>
        <end position="213"/>
    </location>
</feature>
<dbReference type="Gene3D" id="3.10.620.30">
    <property type="match status" value="1"/>
</dbReference>
<organism evidence="3 4">
    <name type="scientific">Pelagicoccus mobilis</name>
    <dbReference type="NCBI Taxonomy" id="415221"/>
    <lineage>
        <taxon>Bacteria</taxon>
        <taxon>Pseudomonadati</taxon>
        <taxon>Verrucomicrobiota</taxon>
        <taxon>Opitutia</taxon>
        <taxon>Puniceicoccales</taxon>
        <taxon>Pelagicoccaceae</taxon>
        <taxon>Pelagicoccus</taxon>
    </lineage>
</organism>
<dbReference type="SUPFAM" id="SSF54001">
    <property type="entry name" value="Cysteine proteinases"/>
    <property type="match status" value="1"/>
</dbReference>
<accession>A0A934VRC9</accession>
<evidence type="ECO:0000256" key="1">
    <source>
        <dbReference type="SAM" id="Phobius"/>
    </source>
</evidence>
<keyword evidence="1" id="KW-1133">Transmembrane helix</keyword>
<feature type="transmembrane region" description="Helical" evidence="1">
    <location>
        <begin position="66"/>
        <end position="85"/>
    </location>
</feature>
<keyword evidence="1" id="KW-0472">Membrane</keyword>
<dbReference type="SMART" id="SM00460">
    <property type="entry name" value="TGc"/>
    <property type="match status" value="1"/>
</dbReference>
<dbReference type="RefSeq" id="WP_200355707.1">
    <property type="nucleotide sequence ID" value="NZ_JAENIL010000019.1"/>
</dbReference>
<feature type="transmembrane region" description="Helical" evidence="1">
    <location>
        <begin position="140"/>
        <end position="157"/>
    </location>
</feature>
<dbReference type="PANTHER" id="PTHR42736">
    <property type="entry name" value="PROTEIN-GLUTAMINE GAMMA-GLUTAMYLTRANSFERASE"/>
    <property type="match status" value="1"/>
</dbReference>
<dbReference type="Proteomes" id="UP000617628">
    <property type="component" value="Unassembled WGS sequence"/>
</dbReference>
<dbReference type="PANTHER" id="PTHR42736:SF1">
    <property type="entry name" value="PROTEIN-GLUTAMINE GAMMA-GLUTAMYLTRANSFERASE"/>
    <property type="match status" value="1"/>
</dbReference>
<feature type="transmembrane region" description="Helical" evidence="1">
    <location>
        <begin position="116"/>
        <end position="134"/>
    </location>
</feature>
<protein>
    <submittedName>
        <fullName evidence="3">DUF3488 domain-containing protein</fullName>
    </submittedName>
</protein>
<feature type="domain" description="Transglutaminase-like" evidence="2">
    <location>
        <begin position="483"/>
        <end position="554"/>
    </location>
</feature>
<name>A0A934VRC9_9BACT</name>
<reference evidence="3" key="1">
    <citation type="submission" date="2021-01" db="EMBL/GenBank/DDBJ databases">
        <title>Modified the classification status of verrucomicrobia.</title>
        <authorList>
            <person name="Feng X."/>
        </authorList>
    </citation>
    <scope>NUCLEOTIDE SEQUENCE</scope>
    <source>
        <strain evidence="3">KCTC 13126</strain>
    </source>
</reference>
<feature type="transmembrane region" description="Helical" evidence="1">
    <location>
        <begin position="15"/>
        <end position="35"/>
    </location>
</feature>
<dbReference type="AlphaFoldDB" id="A0A934VRC9"/>